<evidence type="ECO:0000313" key="3">
    <source>
        <dbReference type="EMBL" id="CAB5310853.1"/>
    </source>
</evidence>
<dbReference type="OrthoDB" id="4950677at2759"/>
<organism evidence="3 4">
    <name type="scientific">Rhizophagus irregularis</name>
    <dbReference type="NCBI Taxonomy" id="588596"/>
    <lineage>
        <taxon>Eukaryota</taxon>
        <taxon>Fungi</taxon>
        <taxon>Fungi incertae sedis</taxon>
        <taxon>Mucoromycota</taxon>
        <taxon>Glomeromycotina</taxon>
        <taxon>Glomeromycetes</taxon>
        <taxon>Glomerales</taxon>
        <taxon>Glomeraceae</taxon>
        <taxon>Rhizophagus</taxon>
    </lineage>
</organism>
<evidence type="ECO:0000259" key="2">
    <source>
        <dbReference type="Pfam" id="PF03101"/>
    </source>
</evidence>
<protein>
    <recommendedName>
        <fullName evidence="2">FAR1 domain-containing protein</fullName>
    </recommendedName>
</protein>
<dbReference type="InterPro" id="IPR010061">
    <property type="entry name" value="MeMal-semiAld_DH"/>
</dbReference>
<dbReference type="GO" id="GO:0004491">
    <property type="term" value="F:methylmalonate-semialdehyde dehydrogenase (acylating, NAD) activity"/>
    <property type="evidence" value="ECO:0007669"/>
    <property type="project" value="InterPro"/>
</dbReference>
<dbReference type="Pfam" id="PF03101">
    <property type="entry name" value="FAR1"/>
    <property type="match status" value="1"/>
</dbReference>
<comment type="similarity">
    <text evidence="1">Belongs to the aldehyde dehydrogenase family.</text>
</comment>
<reference evidence="3" key="1">
    <citation type="submission" date="2020-05" db="EMBL/GenBank/DDBJ databases">
        <authorList>
            <person name="Rincon C."/>
            <person name="Sanders R I."/>
            <person name="Robbins C."/>
            <person name="Chaturvedi A."/>
        </authorList>
    </citation>
    <scope>NUCLEOTIDE SEQUENCE</scope>
    <source>
        <strain evidence="3">CHB12</strain>
    </source>
</reference>
<feature type="domain" description="FAR1" evidence="2">
    <location>
        <begin position="22"/>
        <end position="106"/>
    </location>
</feature>
<evidence type="ECO:0000256" key="1">
    <source>
        <dbReference type="ARBA" id="ARBA00009986"/>
    </source>
</evidence>
<dbReference type="GO" id="GO:0006574">
    <property type="term" value="P:L-valine catabolic process"/>
    <property type="evidence" value="ECO:0007669"/>
    <property type="project" value="TreeGrafter"/>
</dbReference>
<evidence type="ECO:0000313" key="4">
    <source>
        <dbReference type="Proteomes" id="UP000684084"/>
    </source>
</evidence>
<dbReference type="InterPro" id="IPR004330">
    <property type="entry name" value="FAR1_DNA_bnd_dom"/>
</dbReference>
<dbReference type="GO" id="GO:0006210">
    <property type="term" value="P:thymine catabolic process"/>
    <property type="evidence" value="ECO:0007669"/>
    <property type="project" value="TreeGrafter"/>
</dbReference>
<name>A0A916DYT7_9GLOM</name>
<gene>
    <name evidence="3" type="ORF">CHRIB12_LOCUS1520</name>
</gene>
<accession>A0A916DYT7</accession>
<dbReference type="EMBL" id="CAGKOT010000002">
    <property type="protein sequence ID" value="CAB5310853.1"/>
    <property type="molecule type" value="Genomic_DNA"/>
</dbReference>
<dbReference type="PANTHER" id="PTHR43866:SF3">
    <property type="entry name" value="METHYLMALONATE-SEMIALDEHYDE DEHYDROGENASE [ACYLATING], MITOCHONDRIAL"/>
    <property type="match status" value="1"/>
</dbReference>
<dbReference type="Proteomes" id="UP000684084">
    <property type="component" value="Unassembled WGS sequence"/>
</dbReference>
<sequence length="123" mass="14097">MSILPPPPAIYNSADELYHNVQTFANSQGYALVKKRTHKNRYGELKNITLCCDRGGVYNNSLGLTKKTRKRHKGTRLIDCPFELYAARDSDSKWHLEICNKNYNHDHLKDMSGHSITCKLTES</sequence>
<comment type="caution">
    <text evidence="3">The sequence shown here is derived from an EMBL/GenBank/DDBJ whole genome shotgun (WGS) entry which is preliminary data.</text>
</comment>
<dbReference type="PANTHER" id="PTHR43866">
    <property type="entry name" value="MALONATE-SEMIALDEHYDE DEHYDROGENASE"/>
    <property type="match status" value="1"/>
</dbReference>
<dbReference type="AlphaFoldDB" id="A0A916DYT7"/>
<dbReference type="GO" id="GO:0005739">
    <property type="term" value="C:mitochondrion"/>
    <property type="evidence" value="ECO:0007669"/>
    <property type="project" value="TreeGrafter"/>
</dbReference>
<proteinExistence type="inferred from homology"/>